<evidence type="ECO:0000313" key="2">
    <source>
        <dbReference type="EMBL" id="CBJ31743.1"/>
    </source>
</evidence>
<evidence type="ECO:0008006" key="4">
    <source>
        <dbReference type="Google" id="ProtNLM"/>
    </source>
</evidence>
<reference evidence="2 3" key="1">
    <citation type="journal article" date="2010" name="Nature">
        <title>The Ectocarpus genome and the independent evolution of multicellularity in brown algae.</title>
        <authorList>
            <person name="Cock J.M."/>
            <person name="Sterck L."/>
            <person name="Rouze P."/>
            <person name="Scornet D."/>
            <person name="Allen A.E."/>
            <person name="Amoutzias G."/>
            <person name="Anthouard V."/>
            <person name="Artiguenave F."/>
            <person name="Aury J.M."/>
            <person name="Badger J.H."/>
            <person name="Beszteri B."/>
            <person name="Billiau K."/>
            <person name="Bonnet E."/>
            <person name="Bothwell J.H."/>
            <person name="Bowler C."/>
            <person name="Boyen C."/>
            <person name="Brownlee C."/>
            <person name="Carrano C.J."/>
            <person name="Charrier B."/>
            <person name="Cho G.Y."/>
            <person name="Coelho S.M."/>
            <person name="Collen J."/>
            <person name="Corre E."/>
            <person name="Da Silva C."/>
            <person name="Delage L."/>
            <person name="Delaroque N."/>
            <person name="Dittami S.M."/>
            <person name="Doulbeau S."/>
            <person name="Elias M."/>
            <person name="Farnham G."/>
            <person name="Gachon C.M."/>
            <person name="Gschloessl B."/>
            <person name="Heesch S."/>
            <person name="Jabbari K."/>
            <person name="Jubin C."/>
            <person name="Kawai H."/>
            <person name="Kimura K."/>
            <person name="Kloareg B."/>
            <person name="Kupper F.C."/>
            <person name="Lang D."/>
            <person name="Le Bail A."/>
            <person name="Leblanc C."/>
            <person name="Lerouge P."/>
            <person name="Lohr M."/>
            <person name="Lopez P.J."/>
            <person name="Martens C."/>
            <person name="Maumus F."/>
            <person name="Michel G."/>
            <person name="Miranda-Saavedra D."/>
            <person name="Morales J."/>
            <person name="Moreau H."/>
            <person name="Motomura T."/>
            <person name="Nagasato C."/>
            <person name="Napoli C.A."/>
            <person name="Nelson D.R."/>
            <person name="Nyvall-Collen P."/>
            <person name="Peters A.F."/>
            <person name="Pommier C."/>
            <person name="Potin P."/>
            <person name="Poulain J."/>
            <person name="Quesneville H."/>
            <person name="Read B."/>
            <person name="Rensing S.A."/>
            <person name="Ritter A."/>
            <person name="Rousvoal S."/>
            <person name="Samanta M."/>
            <person name="Samson G."/>
            <person name="Schroeder D.C."/>
            <person name="Segurens B."/>
            <person name="Strittmatter M."/>
            <person name="Tonon T."/>
            <person name="Tregear J.W."/>
            <person name="Valentin K."/>
            <person name="von Dassow P."/>
            <person name="Yamagishi T."/>
            <person name="Van de Peer Y."/>
            <person name="Wincker P."/>
        </authorList>
    </citation>
    <scope>NUCLEOTIDE SEQUENCE [LARGE SCALE GENOMIC DNA]</scope>
    <source>
        <strain evidence="3">Ec32 / CCAP1310/4</strain>
    </source>
</reference>
<dbReference type="InParanoid" id="D7FUT7"/>
<gene>
    <name evidence="2" type="ORF">Esi_0279_0020</name>
</gene>
<name>D7FUT7_ECTSI</name>
<organism evidence="2 3">
    <name type="scientific">Ectocarpus siliculosus</name>
    <name type="common">Brown alga</name>
    <name type="synonym">Conferva siliculosa</name>
    <dbReference type="NCBI Taxonomy" id="2880"/>
    <lineage>
        <taxon>Eukaryota</taxon>
        <taxon>Sar</taxon>
        <taxon>Stramenopiles</taxon>
        <taxon>Ochrophyta</taxon>
        <taxon>PX clade</taxon>
        <taxon>Phaeophyceae</taxon>
        <taxon>Ectocarpales</taxon>
        <taxon>Ectocarpaceae</taxon>
        <taxon>Ectocarpus</taxon>
    </lineage>
</organism>
<keyword evidence="1" id="KW-1133">Transmembrane helix</keyword>
<feature type="transmembrane region" description="Helical" evidence="1">
    <location>
        <begin position="206"/>
        <end position="229"/>
    </location>
</feature>
<evidence type="ECO:0000313" key="3">
    <source>
        <dbReference type="Proteomes" id="UP000002630"/>
    </source>
</evidence>
<dbReference type="EMBL" id="FN648463">
    <property type="protein sequence ID" value="CBJ31743.1"/>
    <property type="molecule type" value="Genomic_DNA"/>
</dbReference>
<sequence length="330" mass="35533">MVSFGSCVLLLEAGVFLILAVVSGWEFHWSRQESAVARHQDQRGGGMTLLQAEEEESSNNGTRARHQTNFILAGACTAKAISLGVVWGTGGWVPFTAVSDLLYIALFGSLILLYVEMRNILAVASSHRTVRLGVFLSLAGVLVVSLVICTARWAADPASRKSLALRKFLYLELGITYLAMFVAFMYFGVRVCVGVAAPNKRLLHRVLVLTAVCGLAMCSKGALLVAAALNNSDTSALFPPSLGRYRLEALMALEELVPSIAIAYLTARGKGRRYRAQVLPSERTGLARCDSLDYSSINFTYGGMVPSGTSGTRVVPYSPLLYGPSSIDEP</sequence>
<dbReference type="AlphaFoldDB" id="D7FUT7"/>
<keyword evidence="3" id="KW-1185">Reference proteome</keyword>
<protein>
    <recommendedName>
        <fullName evidence="4">THH1/TOM1/TOM3 domain-containing protein</fullName>
    </recommendedName>
</protein>
<evidence type="ECO:0000256" key="1">
    <source>
        <dbReference type="SAM" id="Phobius"/>
    </source>
</evidence>
<dbReference type="Proteomes" id="UP000002630">
    <property type="component" value="Linkage Group LG16"/>
</dbReference>
<feature type="transmembrane region" description="Helical" evidence="1">
    <location>
        <begin position="92"/>
        <end position="115"/>
    </location>
</feature>
<proteinExistence type="predicted"/>
<dbReference type="EMBL" id="FN649741">
    <property type="protein sequence ID" value="CBJ31743.1"/>
    <property type="molecule type" value="Genomic_DNA"/>
</dbReference>
<keyword evidence="1" id="KW-0812">Transmembrane</keyword>
<feature type="transmembrane region" description="Helical" evidence="1">
    <location>
        <begin position="135"/>
        <end position="155"/>
    </location>
</feature>
<accession>D7FUT7</accession>
<keyword evidence="1" id="KW-0472">Membrane</keyword>
<feature type="transmembrane region" description="Helical" evidence="1">
    <location>
        <begin position="249"/>
        <end position="267"/>
    </location>
</feature>
<feature type="transmembrane region" description="Helical" evidence="1">
    <location>
        <begin position="175"/>
        <end position="197"/>
    </location>
</feature>